<keyword evidence="7" id="KW-1185">Reference proteome</keyword>
<feature type="signal peptide" evidence="5">
    <location>
        <begin position="1"/>
        <end position="24"/>
    </location>
</feature>
<evidence type="ECO:0000313" key="6">
    <source>
        <dbReference type="EMBL" id="MCZ4550351.1"/>
    </source>
</evidence>
<keyword evidence="1" id="KW-0677">Repeat</keyword>
<evidence type="ECO:0000256" key="5">
    <source>
        <dbReference type="SAM" id="SignalP"/>
    </source>
</evidence>
<dbReference type="PANTHER" id="PTHR24173:SF74">
    <property type="entry name" value="ANKYRIN REPEAT DOMAIN-CONTAINING PROTEIN 16"/>
    <property type="match status" value="1"/>
</dbReference>
<sequence>MRTGRTPAAVAAPPIAFALMVATACGTGGVGAPSTGSSPSSITMSTSPSPVPTSARAPDPALEIRDADGRTPLVVATKSRDTDAARRLILAGADVNAKDNLQDSAFLYAGAEGLDDILVLTLDHGADVNSTNRFGGTALIPAAEKGHPTTVQILIDAGVPLDHINDSGWTALLEAVVYGDGSPVYQEIVSRLLAAGADPGIRDSQGRTALQIAQQRGQADVARLLG</sequence>
<protein>
    <submittedName>
        <fullName evidence="6">Ankyrin repeat domain-containing protein</fullName>
    </submittedName>
</protein>
<dbReference type="Proteomes" id="UP001067235">
    <property type="component" value="Unassembled WGS sequence"/>
</dbReference>
<evidence type="ECO:0000256" key="3">
    <source>
        <dbReference type="PROSITE-ProRule" id="PRU00023"/>
    </source>
</evidence>
<dbReference type="PROSITE" id="PS50088">
    <property type="entry name" value="ANK_REPEAT"/>
    <property type="match status" value="3"/>
</dbReference>
<dbReference type="PANTHER" id="PTHR24173">
    <property type="entry name" value="ANKYRIN REPEAT CONTAINING"/>
    <property type="match status" value="1"/>
</dbReference>
<accession>A0ABT4MVR1</accession>
<feature type="compositionally biased region" description="Low complexity" evidence="4">
    <location>
        <begin position="32"/>
        <end position="54"/>
    </location>
</feature>
<evidence type="ECO:0000256" key="2">
    <source>
        <dbReference type="ARBA" id="ARBA00023043"/>
    </source>
</evidence>
<feature type="repeat" description="ANK" evidence="3">
    <location>
        <begin position="68"/>
        <end position="100"/>
    </location>
</feature>
<gene>
    <name evidence="6" type="ORF">O4213_10195</name>
</gene>
<organism evidence="6 7">
    <name type="scientific">Gordonia rubripertincta</name>
    <name type="common">Rhodococcus corallinus</name>
    <dbReference type="NCBI Taxonomy" id="36822"/>
    <lineage>
        <taxon>Bacteria</taxon>
        <taxon>Bacillati</taxon>
        <taxon>Actinomycetota</taxon>
        <taxon>Actinomycetes</taxon>
        <taxon>Mycobacteriales</taxon>
        <taxon>Gordoniaceae</taxon>
        <taxon>Gordonia</taxon>
    </lineage>
</organism>
<comment type="caution">
    <text evidence="6">The sequence shown here is derived from an EMBL/GenBank/DDBJ whole genome shotgun (WGS) entry which is preliminary data.</text>
</comment>
<dbReference type="SMART" id="SM00248">
    <property type="entry name" value="ANK"/>
    <property type="match status" value="4"/>
</dbReference>
<keyword evidence="2 3" id="KW-0040">ANK repeat</keyword>
<evidence type="ECO:0000313" key="7">
    <source>
        <dbReference type="Proteomes" id="UP001067235"/>
    </source>
</evidence>
<feature type="repeat" description="ANK" evidence="3">
    <location>
        <begin position="134"/>
        <end position="166"/>
    </location>
</feature>
<reference evidence="6" key="1">
    <citation type="submission" date="2022-12" db="EMBL/GenBank/DDBJ databases">
        <authorList>
            <person name="Krivoruchko A.V."/>
            <person name="Elkin A."/>
        </authorList>
    </citation>
    <scope>NUCLEOTIDE SEQUENCE</scope>
    <source>
        <strain evidence="6">IEGM 1388</strain>
    </source>
</reference>
<dbReference type="SUPFAM" id="SSF48403">
    <property type="entry name" value="Ankyrin repeat"/>
    <property type="match status" value="1"/>
</dbReference>
<dbReference type="RefSeq" id="WP_301570968.1">
    <property type="nucleotide sequence ID" value="NZ_JAPWIE010000003.1"/>
</dbReference>
<dbReference type="PROSITE" id="PS50297">
    <property type="entry name" value="ANK_REP_REGION"/>
    <property type="match status" value="1"/>
</dbReference>
<feature type="region of interest" description="Disordered" evidence="4">
    <location>
        <begin position="30"/>
        <end position="58"/>
    </location>
</feature>
<evidence type="ECO:0000256" key="4">
    <source>
        <dbReference type="SAM" id="MobiDB-lite"/>
    </source>
</evidence>
<dbReference type="Gene3D" id="1.25.40.20">
    <property type="entry name" value="Ankyrin repeat-containing domain"/>
    <property type="match status" value="1"/>
</dbReference>
<dbReference type="Pfam" id="PF12796">
    <property type="entry name" value="Ank_2"/>
    <property type="match status" value="1"/>
</dbReference>
<proteinExistence type="predicted"/>
<dbReference type="Pfam" id="PF00023">
    <property type="entry name" value="Ank"/>
    <property type="match status" value="1"/>
</dbReference>
<dbReference type="EMBL" id="JAPWIE010000003">
    <property type="protein sequence ID" value="MCZ4550351.1"/>
    <property type="molecule type" value="Genomic_DNA"/>
</dbReference>
<dbReference type="PROSITE" id="PS51257">
    <property type="entry name" value="PROKAR_LIPOPROTEIN"/>
    <property type="match status" value="1"/>
</dbReference>
<keyword evidence="5" id="KW-0732">Signal</keyword>
<feature type="chain" id="PRO_5046468570" evidence="5">
    <location>
        <begin position="25"/>
        <end position="226"/>
    </location>
</feature>
<dbReference type="InterPro" id="IPR002110">
    <property type="entry name" value="Ankyrin_rpt"/>
</dbReference>
<feature type="repeat" description="ANK" evidence="3">
    <location>
        <begin position="167"/>
        <end position="204"/>
    </location>
</feature>
<evidence type="ECO:0000256" key="1">
    <source>
        <dbReference type="ARBA" id="ARBA00022737"/>
    </source>
</evidence>
<name>A0ABT4MVR1_GORRU</name>
<dbReference type="InterPro" id="IPR036770">
    <property type="entry name" value="Ankyrin_rpt-contain_sf"/>
</dbReference>